<evidence type="ECO:0000313" key="2">
    <source>
        <dbReference type="EMBL" id="MFM0636677.1"/>
    </source>
</evidence>
<reference evidence="2 3" key="1">
    <citation type="journal article" date="2024" name="Chem. Sci.">
        <title>Discovery of megapolipeptins by genome mining of a Burkholderiales bacteria collection.</title>
        <authorList>
            <person name="Paulo B.S."/>
            <person name="Recchia M.J.J."/>
            <person name="Lee S."/>
            <person name="Fergusson C.H."/>
            <person name="Romanowski S.B."/>
            <person name="Hernandez A."/>
            <person name="Krull N."/>
            <person name="Liu D.Y."/>
            <person name="Cavanagh H."/>
            <person name="Bos A."/>
            <person name="Gray C.A."/>
            <person name="Murphy B.T."/>
            <person name="Linington R.G."/>
            <person name="Eustaquio A.S."/>
        </authorList>
    </citation>
    <scope>NUCLEOTIDE SEQUENCE [LARGE SCALE GENOMIC DNA]</scope>
    <source>
        <strain evidence="2 3">RL17-338-BIC-A</strain>
    </source>
</reference>
<evidence type="ECO:0000256" key="1">
    <source>
        <dbReference type="SAM" id="MobiDB-lite"/>
    </source>
</evidence>
<dbReference type="Proteomes" id="UP001629432">
    <property type="component" value="Unassembled WGS sequence"/>
</dbReference>
<dbReference type="RefSeq" id="WP_408334792.1">
    <property type="nucleotide sequence ID" value="NZ_JAQQCF010000005.1"/>
</dbReference>
<comment type="caution">
    <text evidence="2">The sequence shown here is derived from an EMBL/GenBank/DDBJ whole genome shotgun (WGS) entry which is preliminary data.</text>
</comment>
<feature type="region of interest" description="Disordered" evidence="1">
    <location>
        <begin position="50"/>
        <end position="95"/>
    </location>
</feature>
<keyword evidence="3" id="KW-1185">Reference proteome</keyword>
<proteinExistence type="predicted"/>
<name>A0ABW9DRN4_9BURK</name>
<sequence length="95" mass="10737">MTDKPETVVEQSKTEHDVDVGLLARIVSLFRHGSNARSELERLFGAPLRLSERDNGPADESVLRRFDEGPEPDEVAELHEGRADEERKPSRGPRF</sequence>
<organism evidence="2 3">
    <name type="scientific">Paraburkholderia metrosideri</name>
    <dbReference type="NCBI Taxonomy" id="580937"/>
    <lineage>
        <taxon>Bacteria</taxon>
        <taxon>Pseudomonadati</taxon>
        <taxon>Pseudomonadota</taxon>
        <taxon>Betaproteobacteria</taxon>
        <taxon>Burkholderiales</taxon>
        <taxon>Burkholderiaceae</taxon>
        <taxon>Paraburkholderia</taxon>
    </lineage>
</organism>
<gene>
    <name evidence="2" type="ORF">PQQ63_08230</name>
</gene>
<evidence type="ECO:0000313" key="3">
    <source>
        <dbReference type="Proteomes" id="UP001629432"/>
    </source>
</evidence>
<protein>
    <submittedName>
        <fullName evidence="2">Uncharacterized protein</fullName>
    </submittedName>
</protein>
<feature type="compositionally biased region" description="Basic and acidic residues" evidence="1">
    <location>
        <begin position="76"/>
        <end position="89"/>
    </location>
</feature>
<dbReference type="EMBL" id="JAQQCF010000005">
    <property type="protein sequence ID" value="MFM0636677.1"/>
    <property type="molecule type" value="Genomic_DNA"/>
</dbReference>
<feature type="compositionally biased region" description="Basic and acidic residues" evidence="1">
    <location>
        <begin position="50"/>
        <end position="68"/>
    </location>
</feature>
<accession>A0ABW9DRN4</accession>